<organism evidence="4 5">
    <name type="scientific">Blautia obeum</name>
    <dbReference type="NCBI Taxonomy" id="40520"/>
    <lineage>
        <taxon>Bacteria</taxon>
        <taxon>Bacillati</taxon>
        <taxon>Bacillota</taxon>
        <taxon>Clostridia</taxon>
        <taxon>Lachnospirales</taxon>
        <taxon>Lachnospiraceae</taxon>
        <taxon>Blautia</taxon>
    </lineage>
</organism>
<gene>
    <name evidence="4" type="ORF">DWY46_06435</name>
</gene>
<dbReference type="InterPro" id="IPR003362">
    <property type="entry name" value="Bact_transf"/>
</dbReference>
<name>A0A412ESX5_9FIRM</name>
<comment type="caution">
    <text evidence="4">The sequence shown here is derived from an EMBL/GenBank/DDBJ whole genome shotgun (WGS) entry which is preliminary data.</text>
</comment>
<keyword evidence="2" id="KW-1133">Transmembrane helix</keyword>
<keyword evidence="2" id="KW-0472">Membrane</keyword>
<feature type="domain" description="Bacterial sugar transferase" evidence="3">
    <location>
        <begin position="35"/>
        <end position="141"/>
    </location>
</feature>
<evidence type="ECO:0000256" key="1">
    <source>
        <dbReference type="ARBA" id="ARBA00006464"/>
    </source>
</evidence>
<dbReference type="Proteomes" id="UP000285839">
    <property type="component" value="Unassembled WGS sequence"/>
</dbReference>
<dbReference type="EMBL" id="QRUH01000003">
    <property type="protein sequence ID" value="RGR50046.1"/>
    <property type="molecule type" value="Genomic_DNA"/>
</dbReference>
<accession>A0A412ESX5</accession>
<dbReference type="AlphaFoldDB" id="A0A412ESX5"/>
<comment type="similarity">
    <text evidence="1">Belongs to the bacterial sugar transferase family.</text>
</comment>
<protein>
    <submittedName>
        <fullName evidence="4">Sugar transferase</fullName>
    </submittedName>
</protein>
<sequence length="154" mass="17467">MILREWEKLPEFMKCAEVREYYKILSKKRGSLILKRFFDVVISGILLVILAIPMGIIAVMIKMDSRGPVFYRQERVTTYGKHFRIHKFRTMVSNADKIGSVVTVGNDSRITRVGSKLRGLRLDELPQIFDVLSGDSGIIGTTKKNLDFTGVSLA</sequence>
<keyword evidence="4" id="KW-0808">Transferase</keyword>
<evidence type="ECO:0000259" key="3">
    <source>
        <dbReference type="Pfam" id="PF02397"/>
    </source>
</evidence>
<feature type="transmembrane region" description="Helical" evidence="2">
    <location>
        <begin position="37"/>
        <end position="61"/>
    </location>
</feature>
<dbReference type="RefSeq" id="WP_117638713.1">
    <property type="nucleotide sequence ID" value="NZ_QRUH01000003.1"/>
</dbReference>
<evidence type="ECO:0000313" key="4">
    <source>
        <dbReference type="EMBL" id="RGR50046.1"/>
    </source>
</evidence>
<reference evidence="4 5" key="1">
    <citation type="submission" date="2018-08" db="EMBL/GenBank/DDBJ databases">
        <title>A genome reference for cultivated species of the human gut microbiota.</title>
        <authorList>
            <person name="Zou Y."/>
            <person name="Xue W."/>
            <person name="Luo G."/>
        </authorList>
    </citation>
    <scope>NUCLEOTIDE SEQUENCE [LARGE SCALE GENOMIC DNA]</scope>
    <source>
        <strain evidence="4 5">AF25-21</strain>
    </source>
</reference>
<dbReference type="Pfam" id="PF02397">
    <property type="entry name" value="Bac_transf"/>
    <property type="match status" value="1"/>
</dbReference>
<evidence type="ECO:0000313" key="5">
    <source>
        <dbReference type="Proteomes" id="UP000285839"/>
    </source>
</evidence>
<dbReference type="PANTHER" id="PTHR30576:SF0">
    <property type="entry name" value="UNDECAPRENYL-PHOSPHATE N-ACETYLGALACTOSAMINYL 1-PHOSPHATE TRANSFERASE-RELATED"/>
    <property type="match status" value="1"/>
</dbReference>
<evidence type="ECO:0000256" key="2">
    <source>
        <dbReference type="SAM" id="Phobius"/>
    </source>
</evidence>
<proteinExistence type="inferred from homology"/>
<dbReference type="GO" id="GO:0016780">
    <property type="term" value="F:phosphotransferase activity, for other substituted phosphate groups"/>
    <property type="evidence" value="ECO:0007669"/>
    <property type="project" value="TreeGrafter"/>
</dbReference>
<keyword evidence="2" id="KW-0812">Transmembrane</keyword>
<dbReference type="PANTHER" id="PTHR30576">
    <property type="entry name" value="COLANIC BIOSYNTHESIS UDP-GLUCOSE LIPID CARRIER TRANSFERASE"/>
    <property type="match status" value="1"/>
</dbReference>